<comment type="similarity">
    <text evidence="2">Belongs to the KHG/KDPG aldolase family.</text>
</comment>
<dbReference type="PANTHER" id="PTHR30246">
    <property type="entry name" value="2-KETO-3-DEOXY-6-PHOSPHOGLUCONATE ALDOLASE"/>
    <property type="match status" value="1"/>
</dbReference>
<evidence type="ECO:0000256" key="1">
    <source>
        <dbReference type="ARBA" id="ARBA00004761"/>
    </source>
</evidence>
<dbReference type="SUPFAM" id="SSF51569">
    <property type="entry name" value="Aldolase"/>
    <property type="match status" value="1"/>
</dbReference>
<dbReference type="InterPro" id="IPR013785">
    <property type="entry name" value="Aldolase_TIM"/>
</dbReference>
<keyword evidence="7" id="KW-1185">Reference proteome</keyword>
<comment type="pathway">
    <text evidence="1">Carbohydrate acid metabolism.</text>
</comment>
<name>A0A975JH82_9RHOB</name>
<dbReference type="PANTHER" id="PTHR30246:SF1">
    <property type="entry name" value="2-DEHYDRO-3-DEOXY-6-PHOSPHOGALACTONATE ALDOLASE-RELATED"/>
    <property type="match status" value="1"/>
</dbReference>
<dbReference type="Proteomes" id="UP000683291">
    <property type="component" value="Chromosome pJK7-1-1"/>
</dbReference>
<evidence type="ECO:0000313" key="6">
    <source>
        <dbReference type="EMBL" id="QUJ78252.1"/>
    </source>
</evidence>
<dbReference type="KEGG" id="sual:KDD17_17045"/>
<keyword evidence="5" id="KW-0119">Carbohydrate metabolism</keyword>
<reference evidence="6" key="1">
    <citation type="submission" date="2021-04" db="EMBL/GenBank/DDBJ databases">
        <title>Complete genome sequence for Sulfitobacter sp. strain JK7-1.</title>
        <authorList>
            <person name="Park S.-J."/>
        </authorList>
    </citation>
    <scope>NUCLEOTIDE SEQUENCE</scope>
    <source>
        <strain evidence="6">JK7-1</strain>
    </source>
</reference>
<keyword evidence="4" id="KW-0456">Lyase</keyword>
<sequence>MNHVPPLIAILRGVRPDEVTQIADAIMAAGITSIEVPLNSPDPLDSIARLVKHSGDRALIGAGTVLTPDDVAGVAGAGGQLIVSPDCNPAVIDATKAAGLQSFPGVLTPTEAFTALRHGADGLKFFPGNLVGEAGLKAMMAVLPQGTQTFAVGGAAPDNFADWIAAGATGFGIGSGLYQAGFDAEEVGKRAAAIVSAFDALVAV</sequence>
<proteinExistence type="inferred from homology"/>
<evidence type="ECO:0000313" key="7">
    <source>
        <dbReference type="Proteomes" id="UP000683291"/>
    </source>
</evidence>
<accession>A0A975JH82</accession>
<organism evidence="6 7">
    <name type="scientific">Sulfitobacter albidus</name>
    <dbReference type="NCBI Taxonomy" id="2829501"/>
    <lineage>
        <taxon>Bacteria</taxon>
        <taxon>Pseudomonadati</taxon>
        <taxon>Pseudomonadota</taxon>
        <taxon>Alphaproteobacteria</taxon>
        <taxon>Rhodobacterales</taxon>
        <taxon>Roseobacteraceae</taxon>
        <taxon>Sulfitobacter</taxon>
    </lineage>
</organism>
<protein>
    <submittedName>
        <fullName evidence="6">2-dehydro-3-deoxy-6-phosphogalactonate aldolase</fullName>
    </submittedName>
</protein>
<dbReference type="EMBL" id="CP073582">
    <property type="protein sequence ID" value="QUJ78252.1"/>
    <property type="molecule type" value="Genomic_DNA"/>
</dbReference>
<comment type="subunit">
    <text evidence="3">Homotrimer.</text>
</comment>
<dbReference type="Pfam" id="PF01081">
    <property type="entry name" value="Aldolase"/>
    <property type="match status" value="1"/>
</dbReference>
<evidence type="ECO:0000256" key="3">
    <source>
        <dbReference type="ARBA" id="ARBA00011233"/>
    </source>
</evidence>
<dbReference type="NCBIfam" id="NF006600">
    <property type="entry name" value="PRK09140.1"/>
    <property type="match status" value="1"/>
</dbReference>
<evidence type="ECO:0000256" key="5">
    <source>
        <dbReference type="ARBA" id="ARBA00023277"/>
    </source>
</evidence>
<dbReference type="Gene3D" id="3.20.20.70">
    <property type="entry name" value="Aldolase class I"/>
    <property type="match status" value="1"/>
</dbReference>
<gene>
    <name evidence="6" type="ORF">KDD17_17045</name>
</gene>
<evidence type="ECO:0000256" key="2">
    <source>
        <dbReference type="ARBA" id="ARBA00006906"/>
    </source>
</evidence>
<dbReference type="GO" id="GO:0016829">
    <property type="term" value="F:lyase activity"/>
    <property type="evidence" value="ECO:0007669"/>
    <property type="project" value="UniProtKB-KW"/>
</dbReference>
<evidence type="ECO:0000256" key="4">
    <source>
        <dbReference type="ARBA" id="ARBA00023239"/>
    </source>
</evidence>
<dbReference type="CDD" id="cd00452">
    <property type="entry name" value="KDPG_aldolase"/>
    <property type="match status" value="1"/>
</dbReference>
<dbReference type="InterPro" id="IPR000887">
    <property type="entry name" value="Aldlse_KDPG_KHG"/>
</dbReference>
<dbReference type="AlphaFoldDB" id="A0A975JH82"/>